<dbReference type="PANTHER" id="PTHR13847">
    <property type="entry name" value="SARCOSINE DEHYDROGENASE-RELATED"/>
    <property type="match status" value="1"/>
</dbReference>
<proteinExistence type="inferred from homology"/>
<accession>A0A645BBX0</accession>
<comment type="similarity">
    <text evidence="2">Belongs to the DadA oxidoreductase family.</text>
</comment>
<dbReference type="InterPro" id="IPR006076">
    <property type="entry name" value="FAD-dep_OxRdtase"/>
</dbReference>
<evidence type="ECO:0000313" key="6">
    <source>
        <dbReference type="EMBL" id="MPM62822.1"/>
    </source>
</evidence>
<dbReference type="GO" id="GO:0043799">
    <property type="term" value="F:glycine oxidase activity"/>
    <property type="evidence" value="ECO:0007669"/>
    <property type="project" value="UniProtKB-EC"/>
</dbReference>
<keyword evidence="3" id="KW-0285">Flavoprotein</keyword>
<evidence type="ECO:0000256" key="4">
    <source>
        <dbReference type="ARBA" id="ARBA00023002"/>
    </source>
</evidence>
<comment type="cofactor">
    <cofactor evidence="1">
        <name>FAD</name>
        <dbReference type="ChEBI" id="CHEBI:57692"/>
    </cofactor>
</comment>
<comment type="caution">
    <text evidence="6">The sequence shown here is derived from an EMBL/GenBank/DDBJ whole genome shotgun (WGS) entry which is preliminary data.</text>
</comment>
<dbReference type="Gene3D" id="3.50.50.60">
    <property type="entry name" value="FAD/NAD(P)-binding domain"/>
    <property type="match status" value="1"/>
</dbReference>
<sequence>MITPMKKKIAVIGGGIVGATASYYSAKAGYSVSVFDSGTGQATAAAAGIICPWLSRRRNKMWYRLVSEGAAFYDKLMADLASDGLETDAYARCGALILGQSVEYLQEVHDRALERRKQAPLIGNVAILKGTEIKKIFPPLSNVEQALYVGGGARVDGRELTNTLLQATTRFGGSIHKGTVSLSKDNDGTLSVLTPDGRQQKFDAVILAAGAWLPELLQPLGYTVDVRGQKGQLVVLQTEDSALQDCPVIMPQGEIDLLPFGQGKTVVGASHENDKGYDLQPDASITDPMLEQAYAWLPDLKEAPVADIRVGTRAYTSDFSPFFGSVPGLDNCFAASGLGSSGLTSGPLIGYLLTELVREQQSTLPLEDYPIDAYIKQTTC</sequence>
<dbReference type="Pfam" id="PF01266">
    <property type="entry name" value="DAO"/>
    <property type="match status" value="1"/>
</dbReference>
<dbReference type="GO" id="GO:0005737">
    <property type="term" value="C:cytoplasm"/>
    <property type="evidence" value="ECO:0007669"/>
    <property type="project" value="TreeGrafter"/>
</dbReference>
<dbReference type="InterPro" id="IPR036188">
    <property type="entry name" value="FAD/NAD-bd_sf"/>
</dbReference>
<evidence type="ECO:0000256" key="3">
    <source>
        <dbReference type="ARBA" id="ARBA00022630"/>
    </source>
</evidence>
<feature type="domain" description="FAD dependent oxidoreductase" evidence="5">
    <location>
        <begin position="8"/>
        <end position="356"/>
    </location>
</feature>
<dbReference type="EC" id="1.4.3.19" evidence="6"/>
<dbReference type="SUPFAM" id="SSF51905">
    <property type="entry name" value="FAD/NAD(P)-binding domain"/>
    <property type="match status" value="1"/>
</dbReference>
<organism evidence="6">
    <name type="scientific">bioreactor metagenome</name>
    <dbReference type="NCBI Taxonomy" id="1076179"/>
    <lineage>
        <taxon>unclassified sequences</taxon>
        <taxon>metagenomes</taxon>
        <taxon>ecological metagenomes</taxon>
    </lineage>
</organism>
<dbReference type="SUPFAM" id="SSF54373">
    <property type="entry name" value="FAD-linked reductases, C-terminal domain"/>
    <property type="match status" value="1"/>
</dbReference>
<gene>
    <name evidence="6" type="primary">thiO_1</name>
    <name evidence="6" type="ORF">SDC9_109700</name>
</gene>
<dbReference type="EMBL" id="VSSQ01019066">
    <property type="protein sequence ID" value="MPM62822.1"/>
    <property type="molecule type" value="Genomic_DNA"/>
</dbReference>
<reference evidence="6" key="1">
    <citation type="submission" date="2019-08" db="EMBL/GenBank/DDBJ databases">
        <authorList>
            <person name="Kucharzyk K."/>
            <person name="Murdoch R.W."/>
            <person name="Higgins S."/>
            <person name="Loffler F."/>
        </authorList>
    </citation>
    <scope>NUCLEOTIDE SEQUENCE</scope>
</reference>
<evidence type="ECO:0000259" key="5">
    <source>
        <dbReference type="Pfam" id="PF01266"/>
    </source>
</evidence>
<dbReference type="AlphaFoldDB" id="A0A645BBX0"/>
<evidence type="ECO:0000256" key="1">
    <source>
        <dbReference type="ARBA" id="ARBA00001974"/>
    </source>
</evidence>
<dbReference type="PANTHER" id="PTHR13847:SF286">
    <property type="entry name" value="D-AMINO ACID DEHYDROGENASE"/>
    <property type="match status" value="1"/>
</dbReference>
<evidence type="ECO:0000256" key="2">
    <source>
        <dbReference type="ARBA" id="ARBA00009410"/>
    </source>
</evidence>
<name>A0A645BBX0_9ZZZZ</name>
<keyword evidence="4 6" id="KW-0560">Oxidoreductase</keyword>
<dbReference type="Gene3D" id="3.30.9.10">
    <property type="entry name" value="D-Amino Acid Oxidase, subunit A, domain 2"/>
    <property type="match status" value="1"/>
</dbReference>
<protein>
    <submittedName>
        <fullName evidence="6">Glycine oxidase</fullName>
        <ecNumber evidence="6">1.4.3.19</ecNumber>
    </submittedName>
</protein>